<reference evidence="2 3" key="1">
    <citation type="submission" date="2016-10" db="EMBL/GenBank/DDBJ databases">
        <authorList>
            <person name="de Groot N.N."/>
        </authorList>
    </citation>
    <scope>NUCLEOTIDE SEQUENCE [LARGE SCALE GENOMIC DNA]</scope>
    <source>
        <strain evidence="2 3">DSM 45610</strain>
    </source>
</reference>
<accession>A0A1H2WF09</accession>
<name>A0A1H2WF09_9BACL</name>
<proteinExistence type="predicted"/>
<dbReference type="RefSeq" id="WP_177167943.1">
    <property type="nucleotide sequence ID" value="NZ_FNNQ01000006.1"/>
</dbReference>
<protein>
    <submittedName>
        <fullName evidence="2">Uncharacterized protein</fullName>
    </submittedName>
</protein>
<gene>
    <name evidence="2" type="ORF">SAMN05444487_106110</name>
</gene>
<evidence type="ECO:0000256" key="1">
    <source>
        <dbReference type="SAM" id="Phobius"/>
    </source>
</evidence>
<keyword evidence="1" id="KW-0472">Membrane</keyword>
<feature type="transmembrane region" description="Helical" evidence="1">
    <location>
        <begin position="27"/>
        <end position="45"/>
    </location>
</feature>
<keyword evidence="1" id="KW-1133">Transmembrane helix</keyword>
<evidence type="ECO:0000313" key="2">
    <source>
        <dbReference type="EMBL" id="SDW79180.1"/>
    </source>
</evidence>
<dbReference type="AlphaFoldDB" id="A0A1H2WF09"/>
<keyword evidence="3" id="KW-1185">Reference proteome</keyword>
<dbReference type="EMBL" id="FNNQ01000006">
    <property type="protein sequence ID" value="SDW79180.1"/>
    <property type="molecule type" value="Genomic_DNA"/>
</dbReference>
<keyword evidence="1" id="KW-0812">Transmembrane</keyword>
<organism evidence="2 3">
    <name type="scientific">Marininema mesophilum</name>
    <dbReference type="NCBI Taxonomy" id="1048340"/>
    <lineage>
        <taxon>Bacteria</taxon>
        <taxon>Bacillati</taxon>
        <taxon>Bacillota</taxon>
        <taxon>Bacilli</taxon>
        <taxon>Bacillales</taxon>
        <taxon>Thermoactinomycetaceae</taxon>
        <taxon>Marininema</taxon>
    </lineage>
</organism>
<dbReference type="Proteomes" id="UP000198534">
    <property type="component" value="Unassembled WGS sequence"/>
</dbReference>
<sequence>MAKKRQKKAITRVVDPVKLLIHDLKRVVIWCGISLGVTLVVAFAVDSMT</sequence>
<evidence type="ECO:0000313" key="3">
    <source>
        <dbReference type="Proteomes" id="UP000198534"/>
    </source>
</evidence>